<protein>
    <submittedName>
        <fullName evidence="1">Uncharacterized protein</fullName>
    </submittedName>
</protein>
<reference evidence="2" key="1">
    <citation type="submission" date="2011-06" db="EMBL/GenBank/DDBJ databases">
        <title>Complete genome sequence of Paenibacillus mucilaginosus KNP414.</title>
        <authorList>
            <person name="Wang J."/>
            <person name="Hu S."/>
            <person name="Hu X."/>
            <person name="Zhang B."/>
            <person name="Dong D."/>
            <person name="Zhang S."/>
            <person name="Zhao K."/>
            <person name="Wu D."/>
        </authorList>
    </citation>
    <scope>NUCLEOTIDE SEQUENCE [LARGE SCALE GENOMIC DNA]</scope>
    <source>
        <strain evidence="2">KNP414</strain>
    </source>
</reference>
<name>F8FGZ4_PAEMK</name>
<proteinExistence type="predicted"/>
<reference evidence="1 2" key="2">
    <citation type="journal article" date="2013" name="Genome Announc.">
        <title>Genome Sequence of Growth-Improving Paenibacillus mucilaginosus Strain KNP414.</title>
        <authorList>
            <person name="Lu J.J."/>
            <person name="Wang J.F."/>
            <person name="Hu X.F."/>
        </authorList>
    </citation>
    <scope>NUCLEOTIDE SEQUENCE [LARGE SCALE GENOMIC DNA]</scope>
    <source>
        <strain evidence="1 2">KNP414</strain>
    </source>
</reference>
<gene>
    <name evidence="1" type="ordered locus">KNP414_07809</name>
</gene>
<dbReference type="KEGG" id="pms:KNP414_07809"/>
<accession>F8FGZ4</accession>
<dbReference type="EMBL" id="CP002869">
    <property type="protein sequence ID" value="AEI46295.1"/>
    <property type="molecule type" value="Genomic_DNA"/>
</dbReference>
<organism evidence="1 2">
    <name type="scientific">Paenibacillus mucilaginosus (strain KNP414)</name>
    <dbReference type="NCBI Taxonomy" id="1036673"/>
    <lineage>
        <taxon>Bacteria</taxon>
        <taxon>Bacillati</taxon>
        <taxon>Bacillota</taxon>
        <taxon>Bacilli</taxon>
        <taxon>Bacillales</taxon>
        <taxon>Paenibacillaceae</taxon>
        <taxon>Paenibacillus</taxon>
    </lineage>
</organism>
<sequence length="41" mass="4658">MEPCRICFSPYREVQVRCLVLILPYGFREAGQEGQNPALSS</sequence>
<dbReference type="Proteomes" id="UP000006620">
    <property type="component" value="Chromosome"/>
</dbReference>
<evidence type="ECO:0000313" key="1">
    <source>
        <dbReference type="EMBL" id="AEI46295.1"/>
    </source>
</evidence>
<evidence type="ECO:0000313" key="2">
    <source>
        <dbReference type="Proteomes" id="UP000006620"/>
    </source>
</evidence>
<dbReference type="AlphaFoldDB" id="F8FGZ4"/>
<dbReference type="HOGENOM" id="CLU_3273808_0_0_9"/>